<dbReference type="Proteomes" id="UP000024635">
    <property type="component" value="Unassembled WGS sequence"/>
</dbReference>
<comment type="caution">
    <text evidence="2">The sequence shown here is derived from an EMBL/GenBank/DDBJ whole genome shotgun (WGS) entry which is preliminary data.</text>
</comment>
<evidence type="ECO:0000313" key="2">
    <source>
        <dbReference type="EMBL" id="EYB92925.1"/>
    </source>
</evidence>
<organism evidence="2 3">
    <name type="scientific">Ancylostoma ceylanicum</name>
    <dbReference type="NCBI Taxonomy" id="53326"/>
    <lineage>
        <taxon>Eukaryota</taxon>
        <taxon>Metazoa</taxon>
        <taxon>Ecdysozoa</taxon>
        <taxon>Nematoda</taxon>
        <taxon>Chromadorea</taxon>
        <taxon>Rhabditida</taxon>
        <taxon>Rhabditina</taxon>
        <taxon>Rhabditomorpha</taxon>
        <taxon>Strongyloidea</taxon>
        <taxon>Ancylostomatidae</taxon>
        <taxon>Ancylostomatinae</taxon>
        <taxon>Ancylostoma</taxon>
    </lineage>
</organism>
<accession>A0A016SQS3</accession>
<protein>
    <submittedName>
        <fullName evidence="2">Uncharacterized protein</fullName>
    </submittedName>
</protein>
<reference evidence="3" key="1">
    <citation type="journal article" date="2015" name="Nat. Genet.">
        <title>The genome and transcriptome of the zoonotic hookworm Ancylostoma ceylanicum identify infection-specific gene families.</title>
        <authorList>
            <person name="Schwarz E.M."/>
            <person name="Hu Y."/>
            <person name="Antoshechkin I."/>
            <person name="Miller M.M."/>
            <person name="Sternberg P.W."/>
            <person name="Aroian R.V."/>
        </authorList>
    </citation>
    <scope>NUCLEOTIDE SEQUENCE</scope>
    <source>
        <strain evidence="3">HY135</strain>
    </source>
</reference>
<evidence type="ECO:0000313" key="3">
    <source>
        <dbReference type="Proteomes" id="UP000024635"/>
    </source>
</evidence>
<dbReference type="EMBL" id="JARK01001524">
    <property type="protein sequence ID" value="EYB92925.1"/>
    <property type="molecule type" value="Genomic_DNA"/>
</dbReference>
<gene>
    <name evidence="2" type="primary">Acey_s0188.g1140</name>
    <name evidence="2" type="ORF">Y032_0188g1140</name>
</gene>
<evidence type="ECO:0000256" key="1">
    <source>
        <dbReference type="SAM" id="MobiDB-lite"/>
    </source>
</evidence>
<proteinExistence type="predicted"/>
<name>A0A016SQS3_9BILA</name>
<feature type="region of interest" description="Disordered" evidence="1">
    <location>
        <begin position="1"/>
        <end position="25"/>
    </location>
</feature>
<dbReference type="AlphaFoldDB" id="A0A016SQS3"/>
<sequence length="93" mass="10281">MSDSEDEVSVSGSEVEEDDLDVEMADDDAPASDYAVFAPRNEHVNGWVILDSRVDQNQWKRVHIHGVSPPIVNYIGYGSNFVSVVSELFVALL</sequence>
<keyword evidence="3" id="KW-1185">Reference proteome</keyword>